<dbReference type="CDD" id="cd05466">
    <property type="entry name" value="PBP2_LTTR_substrate"/>
    <property type="match status" value="1"/>
</dbReference>
<accession>A0A239U368</accession>
<keyword evidence="2" id="KW-0805">Transcription regulation</keyword>
<evidence type="ECO:0000256" key="3">
    <source>
        <dbReference type="ARBA" id="ARBA00023125"/>
    </source>
</evidence>
<comment type="similarity">
    <text evidence="1">Belongs to the LysR transcriptional regulatory family.</text>
</comment>
<dbReference type="InterPro" id="IPR005119">
    <property type="entry name" value="LysR_subst-bd"/>
</dbReference>
<evidence type="ECO:0000256" key="4">
    <source>
        <dbReference type="ARBA" id="ARBA00023163"/>
    </source>
</evidence>
<dbReference type="GeneID" id="78507948"/>
<dbReference type="Proteomes" id="UP000215383">
    <property type="component" value="Chromosome 1"/>
</dbReference>
<dbReference type="InterPro" id="IPR050950">
    <property type="entry name" value="HTH-type_LysR_regulators"/>
</dbReference>
<reference evidence="6 7" key="1">
    <citation type="submission" date="2017-06" db="EMBL/GenBank/DDBJ databases">
        <authorList>
            <consortium name="Pathogen Informatics"/>
        </authorList>
    </citation>
    <scope>NUCLEOTIDE SEQUENCE [LARGE SCALE GENOMIC DNA]</scope>
    <source>
        <strain evidence="6 7">NCTC10570</strain>
    </source>
</reference>
<dbReference type="PROSITE" id="PS50931">
    <property type="entry name" value="HTH_LYSR"/>
    <property type="match status" value="1"/>
</dbReference>
<dbReference type="EMBL" id="LT906446">
    <property type="protein sequence ID" value="SNV04312.1"/>
    <property type="molecule type" value="Genomic_DNA"/>
</dbReference>
<dbReference type="eggNOG" id="COG0583">
    <property type="taxonomic scope" value="Bacteria"/>
</dbReference>
<dbReference type="PANTHER" id="PTHR30419:SF28">
    <property type="entry name" value="HTH-TYPE TRANSCRIPTIONAL REGULATOR BSDA"/>
    <property type="match status" value="1"/>
</dbReference>
<keyword evidence="7" id="KW-1185">Reference proteome</keyword>
<dbReference type="InterPro" id="IPR036388">
    <property type="entry name" value="WH-like_DNA-bd_sf"/>
</dbReference>
<protein>
    <submittedName>
        <fullName evidence="6">HTH-type transcriptional regulator gltC</fullName>
    </submittedName>
</protein>
<dbReference type="GO" id="GO:0003677">
    <property type="term" value="F:DNA binding"/>
    <property type="evidence" value="ECO:0007669"/>
    <property type="project" value="UniProtKB-KW"/>
</dbReference>
<evidence type="ECO:0000256" key="2">
    <source>
        <dbReference type="ARBA" id="ARBA00023015"/>
    </source>
</evidence>
<organism evidence="6 7">
    <name type="scientific">Megamonas hypermegale</name>
    <dbReference type="NCBI Taxonomy" id="158847"/>
    <lineage>
        <taxon>Bacteria</taxon>
        <taxon>Bacillati</taxon>
        <taxon>Bacillota</taxon>
        <taxon>Negativicutes</taxon>
        <taxon>Selenomonadales</taxon>
        <taxon>Selenomonadaceae</taxon>
        <taxon>Megamonas</taxon>
    </lineage>
</organism>
<evidence type="ECO:0000313" key="7">
    <source>
        <dbReference type="Proteomes" id="UP000215383"/>
    </source>
</evidence>
<dbReference type="InterPro" id="IPR036390">
    <property type="entry name" value="WH_DNA-bd_sf"/>
</dbReference>
<dbReference type="RefSeq" id="WP_027889115.1">
    <property type="nucleotide sequence ID" value="NZ_CASFMS010000012.1"/>
</dbReference>
<dbReference type="GO" id="GO:0005829">
    <property type="term" value="C:cytosol"/>
    <property type="evidence" value="ECO:0007669"/>
    <property type="project" value="TreeGrafter"/>
</dbReference>
<keyword evidence="4" id="KW-0804">Transcription</keyword>
<gene>
    <name evidence="6" type="primary">gltC_3</name>
    <name evidence="6" type="ORF">SAMEA4364220_01963</name>
</gene>
<dbReference type="Pfam" id="PF00126">
    <property type="entry name" value="HTH_1"/>
    <property type="match status" value="1"/>
</dbReference>
<keyword evidence="3" id="KW-0238">DNA-binding</keyword>
<dbReference type="Pfam" id="PF03466">
    <property type="entry name" value="LysR_substrate"/>
    <property type="match status" value="1"/>
</dbReference>
<dbReference type="Gene3D" id="3.40.190.290">
    <property type="match status" value="1"/>
</dbReference>
<dbReference type="PANTHER" id="PTHR30419">
    <property type="entry name" value="HTH-TYPE TRANSCRIPTIONAL REGULATOR YBHD"/>
    <property type="match status" value="1"/>
</dbReference>
<evidence type="ECO:0000259" key="5">
    <source>
        <dbReference type="PROSITE" id="PS50931"/>
    </source>
</evidence>
<sequence>MISRYGIFCKVIELTSFTKVAKQIGYSQSAISQTIKSLEQELGVILIDRKKDGITLTSDGKEFLPYLQSIYRAECALKQKQKELTGLENSIIRIGTFTSVSRNILPQLMKQFKKIYPGVNFILKQGDYTSIQKWVQTEIVDFGFVNSNAVKGIKVEILYEDELLAVLPPNHSLIEYKSISLKQLASEPFILLDEGDYSVIMNAFQKINQTPQIEYEVYDDYSILAMVRQGLGVSAMYSLVLNGFEKGLQIRPIKEKPMRPVALAWKNEHTMSLASRRFMDFIKSFFLKNKQCL</sequence>
<dbReference type="InterPro" id="IPR000847">
    <property type="entry name" value="LysR_HTH_N"/>
</dbReference>
<dbReference type="PRINTS" id="PR00039">
    <property type="entry name" value="HTHLYSR"/>
</dbReference>
<evidence type="ECO:0000313" key="6">
    <source>
        <dbReference type="EMBL" id="SNV04312.1"/>
    </source>
</evidence>
<proteinExistence type="inferred from homology"/>
<evidence type="ECO:0000256" key="1">
    <source>
        <dbReference type="ARBA" id="ARBA00009437"/>
    </source>
</evidence>
<dbReference type="SUPFAM" id="SSF46785">
    <property type="entry name" value="Winged helix' DNA-binding domain"/>
    <property type="match status" value="1"/>
</dbReference>
<dbReference type="GO" id="GO:0003700">
    <property type="term" value="F:DNA-binding transcription factor activity"/>
    <property type="evidence" value="ECO:0007669"/>
    <property type="project" value="InterPro"/>
</dbReference>
<name>A0A239U368_9FIRM</name>
<dbReference type="SUPFAM" id="SSF53850">
    <property type="entry name" value="Periplasmic binding protein-like II"/>
    <property type="match status" value="1"/>
</dbReference>
<dbReference type="Gene3D" id="1.10.10.10">
    <property type="entry name" value="Winged helix-like DNA-binding domain superfamily/Winged helix DNA-binding domain"/>
    <property type="match status" value="1"/>
</dbReference>
<feature type="domain" description="HTH lysR-type" evidence="5">
    <location>
        <begin position="7"/>
        <end position="57"/>
    </location>
</feature>
<dbReference type="AlphaFoldDB" id="A0A239U368"/>